<dbReference type="InterPro" id="IPR029063">
    <property type="entry name" value="SAM-dependent_MTases_sf"/>
</dbReference>
<reference evidence="1 2" key="1">
    <citation type="submission" date="2019-10" db="EMBL/GenBank/DDBJ databases">
        <authorList>
            <person name="Palmer J.M."/>
        </authorList>
    </citation>
    <scope>NUCLEOTIDE SEQUENCE [LARGE SCALE GENOMIC DNA]</scope>
    <source>
        <strain evidence="1 2">TWF696</strain>
    </source>
</reference>
<gene>
    <name evidence="1" type="ORF">TWF696_009069</name>
</gene>
<keyword evidence="2" id="KW-1185">Reference proteome</keyword>
<dbReference type="EMBL" id="JAVHNQ010000008">
    <property type="protein sequence ID" value="KAK6340745.1"/>
    <property type="molecule type" value="Genomic_DNA"/>
</dbReference>
<dbReference type="PANTHER" id="PTHR43591:SF24">
    <property type="entry name" value="2-METHOXY-6-POLYPRENYL-1,4-BENZOQUINOL METHYLASE, MITOCHONDRIAL"/>
    <property type="match status" value="1"/>
</dbReference>
<sequence length="334" mass="38520">MSTSGSSSLSETCSLDSAYWRTVHIHGREFQDYSVERVIYPVPIDESTEKFKIEKIEEKFVTPAATDTPKDEADRLNRQHAVFRRLFDNRLIFPPVEDPKRILDCGYGSAAWAIEAAEKYPEAEVIGVDISPHLKPDETPGNLWCQVDDLNEPFNFRPGEFDFVHSRLVAPGINRTRWPSYLRDCFSVLKSGGWLQMVEIYFNVQSDNGTLTENHGLRRWSKTYLEIFENDKDLRVPTRLKPMMEAAGFEQVQSIMIPLPLNGWSRNERDRAIGNMNSDNAKHMINAMALWPFTERGEMSLESFYVMIARARTEIDDLNLRPYFPLYVVIGKKP</sequence>
<evidence type="ECO:0008006" key="3">
    <source>
        <dbReference type="Google" id="ProtNLM"/>
    </source>
</evidence>
<dbReference type="PANTHER" id="PTHR43591">
    <property type="entry name" value="METHYLTRANSFERASE"/>
    <property type="match status" value="1"/>
</dbReference>
<comment type="caution">
    <text evidence="1">The sequence shown here is derived from an EMBL/GenBank/DDBJ whole genome shotgun (WGS) entry which is preliminary data.</text>
</comment>
<dbReference type="Proteomes" id="UP001375240">
    <property type="component" value="Unassembled WGS sequence"/>
</dbReference>
<dbReference type="CDD" id="cd02440">
    <property type="entry name" value="AdoMet_MTases"/>
    <property type="match status" value="1"/>
</dbReference>
<protein>
    <recommendedName>
        <fullName evidence="3">S-adenosyl-L-methionine-dependent methyltransferase</fullName>
    </recommendedName>
</protein>
<dbReference type="GO" id="GO:0008168">
    <property type="term" value="F:methyltransferase activity"/>
    <property type="evidence" value="ECO:0007669"/>
    <property type="project" value="TreeGrafter"/>
</dbReference>
<name>A0AAV9UE59_9PEZI</name>
<organism evidence="1 2">
    <name type="scientific">Orbilia brochopaga</name>
    <dbReference type="NCBI Taxonomy" id="3140254"/>
    <lineage>
        <taxon>Eukaryota</taxon>
        <taxon>Fungi</taxon>
        <taxon>Dikarya</taxon>
        <taxon>Ascomycota</taxon>
        <taxon>Pezizomycotina</taxon>
        <taxon>Orbiliomycetes</taxon>
        <taxon>Orbiliales</taxon>
        <taxon>Orbiliaceae</taxon>
        <taxon>Orbilia</taxon>
    </lineage>
</organism>
<evidence type="ECO:0000313" key="1">
    <source>
        <dbReference type="EMBL" id="KAK6340745.1"/>
    </source>
</evidence>
<accession>A0AAV9UE59</accession>
<dbReference type="Gene3D" id="3.40.50.150">
    <property type="entry name" value="Vaccinia Virus protein VP39"/>
    <property type="match status" value="1"/>
</dbReference>
<dbReference type="Pfam" id="PF13489">
    <property type="entry name" value="Methyltransf_23"/>
    <property type="match status" value="1"/>
</dbReference>
<dbReference type="SUPFAM" id="SSF53335">
    <property type="entry name" value="S-adenosyl-L-methionine-dependent methyltransferases"/>
    <property type="match status" value="1"/>
</dbReference>
<dbReference type="AlphaFoldDB" id="A0AAV9UE59"/>
<evidence type="ECO:0000313" key="2">
    <source>
        <dbReference type="Proteomes" id="UP001375240"/>
    </source>
</evidence>
<proteinExistence type="predicted"/>